<dbReference type="InterPro" id="IPR019292">
    <property type="entry name" value="McrC"/>
</dbReference>
<dbReference type="Proteomes" id="UP000198546">
    <property type="component" value="Chromosome i"/>
</dbReference>
<dbReference type="EMBL" id="LT629688">
    <property type="protein sequence ID" value="SDD26341.1"/>
    <property type="molecule type" value="Genomic_DNA"/>
</dbReference>
<dbReference type="OrthoDB" id="5148566at2"/>
<keyword evidence="2" id="KW-1185">Reference proteome</keyword>
<evidence type="ECO:0000313" key="1">
    <source>
        <dbReference type="EMBL" id="SDD26341.1"/>
    </source>
</evidence>
<organism evidence="1 2">
    <name type="scientific">Auraticoccus monumenti</name>
    <dbReference type="NCBI Taxonomy" id="675864"/>
    <lineage>
        <taxon>Bacteria</taxon>
        <taxon>Bacillati</taxon>
        <taxon>Actinomycetota</taxon>
        <taxon>Actinomycetes</taxon>
        <taxon>Propionibacteriales</taxon>
        <taxon>Propionibacteriaceae</taxon>
        <taxon>Auraticoccus</taxon>
    </lineage>
</organism>
<protein>
    <submittedName>
        <fullName evidence="1">5-methylcytosine-specific restriction enzyme subunit McrC</fullName>
    </submittedName>
</protein>
<dbReference type="REBASE" id="162757">
    <property type="entry name" value="Amo22McrBCP"/>
</dbReference>
<evidence type="ECO:0000313" key="2">
    <source>
        <dbReference type="Proteomes" id="UP000198546"/>
    </source>
</evidence>
<dbReference type="Pfam" id="PF10117">
    <property type="entry name" value="McrBC"/>
    <property type="match status" value="1"/>
</dbReference>
<name>A0A1G6TBA6_9ACTN</name>
<dbReference type="RefSeq" id="WP_090590454.1">
    <property type="nucleotide sequence ID" value="NZ_LT629688.1"/>
</dbReference>
<dbReference type="AlphaFoldDB" id="A0A1G6TBA6"/>
<proteinExistence type="predicted"/>
<gene>
    <name evidence="1" type="ORF">SAMN04489747_0575</name>
</gene>
<reference evidence="1 2" key="1">
    <citation type="submission" date="2016-10" db="EMBL/GenBank/DDBJ databases">
        <authorList>
            <person name="de Groot N.N."/>
        </authorList>
    </citation>
    <scope>NUCLEOTIDE SEQUENCE [LARGE SCALE GENOMIC DNA]</scope>
    <source>
        <strain evidence="1 2">MON 2.2</strain>
    </source>
</reference>
<accession>A0A1G6TBA6</accession>
<dbReference type="PANTHER" id="PTHR38733:SF1">
    <property type="entry name" value="TYPE IV METHYL-DIRECTED RESTRICTION ENZYME ECOKMCRBC"/>
    <property type="match status" value="1"/>
</dbReference>
<dbReference type="PANTHER" id="PTHR38733">
    <property type="entry name" value="PROTEIN MCRC"/>
    <property type="match status" value="1"/>
</dbReference>
<sequence length="399" mass="44472">MLRLTENQRTRVDSLSTTERITLESVFNASITTLPDGALHVQAGNVIGSVLVGERPVVVRPKIEVDRVLFMTAYAADPYRWRDGWSAVAGIDDLVEGITALFVRACESTLARGLLRAYRTIADDLAVVKGRIRWQRQARRPAPVPIAVRYSVHDEDIAENRVLRAAVARLRLLGAHRSTSSTALERVWRQVRHVEPSGDPLALLERMRWTRLNEHYRPLLELARVVLGGSMLDVKGGQVRAPGFTLRLFDVFEQFVRTALQEASGLPNSDFSVGDSGLRLDEQDQVVLKPDLAVRSAGRWCFVGDVKYKRDRGEGQGADLYQLLAYATATNLPDATLIYADGPTGPRHHVVQHAGTRLHLRHLDLSRRPEEVLRQLTAIAAEQVVPALGVEPAQDETEW</sequence>
<dbReference type="STRING" id="675864.SAMN04489747_0575"/>